<comment type="caution">
    <text evidence="1">The sequence shown here is derived from an EMBL/GenBank/DDBJ whole genome shotgun (WGS) entry which is preliminary data.</text>
</comment>
<sequence>MTCHYHSSPDKQEDSINESLVNDSINQYYELVRYINNNMIQQSDFQQRANQIMNKLDDMHVKMLSVIQMNNSMQKTDHLFINTSGVKRKEYEENLDLTAVIKSNKVAKAE</sequence>
<reference evidence="1" key="1">
    <citation type="submission" date="2021-02" db="EMBL/GenBank/DDBJ databases">
        <authorList>
            <person name="Nowell W R."/>
        </authorList>
    </citation>
    <scope>NUCLEOTIDE SEQUENCE</scope>
</reference>
<dbReference type="Proteomes" id="UP000682733">
    <property type="component" value="Unassembled WGS sequence"/>
</dbReference>
<name>A0A8S2D6K4_9BILA</name>
<evidence type="ECO:0000313" key="2">
    <source>
        <dbReference type="EMBL" id="CAF3641508.1"/>
    </source>
</evidence>
<evidence type="ECO:0000313" key="1">
    <source>
        <dbReference type="EMBL" id="CAF0856430.1"/>
    </source>
</evidence>
<protein>
    <submittedName>
        <fullName evidence="1">Uncharacterized protein</fullName>
    </submittedName>
</protein>
<evidence type="ECO:0000313" key="3">
    <source>
        <dbReference type="Proteomes" id="UP000677228"/>
    </source>
</evidence>
<gene>
    <name evidence="1" type="ORF">OVA965_LOCUS7409</name>
    <name evidence="2" type="ORF">TMI583_LOCUS7407</name>
</gene>
<organism evidence="1 3">
    <name type="scientific">Didymodactylos carnosus</name>
    <dbReference type="NCBI Taxonomy" id="1234261"/>
    <lineage>
        <taxon>Eukaryota</taxon>
        <taxon>Metazoa</taxon>
        <taxon>Spiralia</taxon>
        <taxon>Gnathifera</taxon>
        <taxon>Rotifera</taxon>
        <taxon>Eurotatoria</taxon>
        <taxon>Bdelloidea</taxon>
        <taxon>Philodinida</taxon>
        <taxon>Philodinidae</taxon>
        <taxon>Didymodactylos</taxon>
    </lineage>
</organism>
<proteinExistence type="predicted"/>
<dbReference type="EMBL" id="CAJNOK010002356">
    <property type="protein sequence ID" value="CAF0856430.1"/>
    <property type="molecule type" value="Genomic_DNA"/>
</dbReference>
<dbReference type="EMBL" id="CAJOBA010002357">
    <property type="protein sequence ID" value="CAF3641508.1"/>
    <property type="molecule type" value="Genomic_DNA"/>
</dbReference>
<accession>A0A8S2D6K4</accession>
<dbReference type="AlphaFoldDB" id="A0A8S2D6K4"/>
<dbReference type="Proteomes" id="UP000677228">
    <property type="component" value="Unassembled WGS sequence"/>
</dbReference>